<evidence type="ECO:0000313" key="3">
    <source>
        <dbReference type="EMBL" id="MEQ6355189.1"/>
    </source>
</evidence>
<dbReference type="InterPro" id="IPR010982">
    <property type="entry name" value="Lambda_DNA-bd_dom_sf"/>
</dbReference>
<dbReference type="PANTHER" id="PTHR46558:SF4">
    <property type="entry name" value="DNA-BIDING PHAGE PROTEIN"/>
    <property type="match status" value="1"/>
</dbReference>
<evidence type="ECO:0000256" key="1">
    <source>
        <dbReference type="ARBA" id="ARBA00023125"/>
    </source>
</evidence>
<dbReference type="SUPFAM" id="SSF47413">
    <property type="entry name" value="lambda repressor-like DNA-binding domains"/>
    <property type="match status" value="1"/>
</dbReference>
<feature type="domain" description="HTH cro/C1-type" evidence="2">
    <location>
        <begin position="7"/>
        <end position="61"/>
    </location>
</feature>
<keyword evidence="4" id="KW-1185">Reference proteome</keyword>
<evidence type="ECO:0000259" key="2">
    <source>
        <dbReference type="PROSITE" id="PS50943"/>
    </source>
</evidence>
<dbReference type="Gene3D" id="1.10.260.40">
    <property type="entry name" value="lambda repressor-like DNA-binding domains"/>
    <property type="match status" value="1"/>
</dbReference>
<gene>
    <name evidence="3" type="ORF">ABNX05_11220</name>
</gene>
<evidence type="ECO:0000313" key="4">
    <source>
        <dbReference type="Proteomes" id="UP001478862"/>
    </source>
</evidence>
<proteinExistence type="predicted"/>
<dbReference type="CDD" id="cd00093">
    <property type="entry name" value="HTH_XRE"/>
    <property type="match status" value="1"/>
</dbReference>
<sequence>MSFHSRLKKCRESQGFSQIEFAQKLDVSNTVLSRYESGDREPNIDMLIRISDSLNVSVDYLLFGNANKNNSLFQSESFEVKLKNFQKELIHSDEESLDKIITIWNVIKK</sequence>
<name>A0ABV1MST8_9BACI</name>
<dbReference type="PANTHER" id="PTHR46558">
    <property type="entry name" value="TRACRIPTIONAL REGULATORY PROTEIN-RELATED-RELATED"/>
    <property type="match status" value="1"/>
</dbReference>
<dbReference type="EMBL" id="JBEGDG010000007">
    <property type="protein sequence ID" value="MEQ6355189.1"/>
    <property type="molecule type" value="Genomic_DNA"/>
</dbReference>
<dbReference type="PROSITE" id="PS50943">
    <property type="entry name" value="HTH_CROC1"/>
    <property type="match status" value="1"/>
</dbReference>
<keyword evidence="1" id="KW-0238">DNA-binding</keyword>
<dbReference type="SMART" id="SM00530">
    <property type="entry name" value="HTH_XRE"/>
    <property type="match status" value="1"/>
</dbReference>
<dbReference type="Proteomes" id="UP001478862">
    <property type="component" value="Unassembled WGS sequence"/>
</dbReference>
<dbReference type="RefSeq" id="WP_349659818.1">
    <property type="nucleotide sequence ID" value="NZ_JBEGDG010000007.1"/>
</dbReference>
<accession>A0ABV1MST8</accession>
<dbReference type="Pfam" id="PF01381">
    <property type="entry name" value="HTH_3"/>
    <property type="match status" value="1"/>
</dbReference>
<comment type="caution">
    <text evidence="3">The sequence shown here is derived from an EMBL/GenBank/DDBJ whole genome shotgun (WGS) entry which is preliminary data.</text>
</comment>
<protein>
    <submittedName>
        <fullName evidence="3">Helix-turn-helix transcriptional regulator</fullName>
    </submittedName>
</protein>
<organism evidence="3 4">
    <name type="scientific">Lysinibacillus zambalensis</name>
    <dbReference type="NCBI Taxonomy" id="3160866"/>
    <lineage>
        <taxon>Bacteria</taxon>
        <taxon>Bacillati</taxon>
        <taxon>Bacillota</taxon>
        <taxon>Bacilli</taxon>
        <taxon>Bacillales</taxon>
        <taxon>Bacillaceae</taxon>
        <taxon>Lysinibacillus</taxon>
    </lineage>
</organism>
<reference evidence="3 4" key="1">
    <citation type="submission" date="2024-06" db="EMBL/GenBank/DDBJ databases">
        <title>Lysinibacillus zambalefons sp. nov., a Novel Firmicute Isolated from the Poon Bato Zambales Hyperalkaline Spring.</title>
        <authorList>
            <person name="Aja J.A."/>
            <person name="Lazaro J.E.H."/>
            <person name="Llorin L.D."/>
            <person name="Lim K.R."/>
            <person name="Teodosio J."/>
            <person name="Dalisay D.S."/>
        </authorList>
    </citation>
    <scope>NUCLEOTIDE SEQUENCE [LARGE SCALE GENOMIC DNA]</scope>
    <source>
        <strain evidence="3 4">M3</strain>
    </source>
</reference>
<dbReference type="InterPro" id="IPR001387">
    <property type="entry name" value="Cro/C1-type_HTH"/>
</dbReference>